<evidence type="ECO:0000256" key="4">
    <source>
        <dbReference type="ARBA" id="ARBA00022568"/>
    </source>
</evidence>
<evidence type="ECO:0000256" key="11">
    <source>
        <dbReference type="ARBA" id="ARBA00023128"/>
    </source>
</evidence>
<dbReference type="GO" id="GO:1990246">
    <property type="term" value="C:uniplex complex"/>
    <property type="evidence" value="ECO:0007669"/>
    <property type="project" value="TreeGrafter"/>
</dbReference>
<dbReference type="EMBL" id="JADCNM010000003">
    <property type="protein sequence ID" value="KAG0490546.1"/>
    <property type="molecule type" value="Genomic_DNA"/>
</dbReference>
<evidence type="ECO:0000313" key="18">
    <source>
        <dbReference type="Proteomes" id="UP000639772"/>
    </source>
</evidence>
<evidence type="ECO:0000256" key="14">
    <source>
        <dbReference type="ARBA" id="ARBA00036634"/>
    </source>
</evidence>
<dbReference type="PANTHER" id="PTHR13462">
    <property type="entry name" value="CALCIUM UNIPORTER PROTEIN, MITOCHONDRIAL"/>
    <property type="match status" value="1"/>
</dbReference>
<dbReference type="GO" id="GO:0015292">
    <property type="term" value="F:uniporter activity"/>
    <property type="evidence" value="ECO:0007669"/>
    <property type="project" value="TreeGrafter"/>
</dbReference>
<proteinExistence type="inferred from homology"/>
<keyword evidence="7" id="KW-0999">Mitochondrion inner membrane</keyword>
<dbReference type="OrthoDB" id="278338at2759"/>
<evidence type="ECO:0000256" key="2">
    <source>
        <dbReference type="ARBA" id="ARBA00005653"/>
    </source>
</evidence>
<evidence type="ECO:0000256" key="7">
    <source>
        <dbReference type="ARBA" id="ARBA00022792"/>
    </source>
</evidence>
<keyword evidence="4" id="KW-0109">Calcium transport</keyword>
<keyword evidence="6 15" id="KW-0812">Transmembrane</keyword>
<dbReference type="GO" id="GO:0005262">
    <property type="term" value="F:calcium channel activity"/>
    <property type="evidence" value="ECO:0007669"/>
    <property type="project" value="UniProtKB-KW"/>
</dbReference>
<keyword evidence="11" id="KW-0496">Mitochondrion</keyword>
<evidence type="ECO:0000256" key="13">
    <source>
        <dbReference type="ARBA" id="ARBA00023303"/>
    </source>
</evidence>
<evidence type="ECO:0000256" key="5">
    <source>
        <dbReference type="ARBA" id="ARBA00022673"/>
    </source>
</evidence>
<dbReference type="Pfam" id="PF04678">
    <property type="entry name" value="MCU"/>
    <property type="match status" value="1"/>
</dbReference>
<dbReference type="AlphaFoldDB" id="A0A835RKD9"/>
<keyword evidence="3" id="KW-0813">Transport</keyword>
<evidence type="ECO:0000259" key="16">
    <source>
        <dbReference type="Pfam" id="PF04678"/>
    </source>
</evidence>
<comment type="caution">
    <text evidence="17">The sequence shown here is derived from an EMBL/GenBank/DDBJ whole genome shotgun (WGS) entry which is preliminary data.</text>
</comment>
<organism evidence="17 18">
    <name type="scientific">Vanilla planifolia</name>
    <name type="common">Vanilla</name>
    <dbReference type="NCBI Taxonomy" id="51239"/>
    <lineage>
        <taxon>Eukaryota</taxon>
        <taxon>Viridiplantae</taxon>
        <taxon>Streptophyta</taxon>
        <taxon>Embryophyta</taxon>
        <taxon>Tracheophyta</taxon>
        <taxon>Spermatophyta</taxon>
        <taxon>Magnoliopsida</taxon>
        <taxon>Liliopsida</taxon>
        <taxon>Asparagales</taxon>
        <taxon>Orchidaceae</taxon>
        <taxon>Vanilloideae</taxon>
        <taxon>Vanilleae</taxon>
        <taxon>Vanilla</taxon>
    </lineage>
</organism>
<accession>A0A835RKD9</accession>
<keyword evidence="8" id="KW-0106">Calcium</keyword>
<sequence length="253" mass="29137">MAGNGNGETENGVGAAPKTMTLAEAKRLMRLANVEALKRRLEMEGEEVIGYTKLLEACEVMGVARNKEEAEAFARVLDDAGVVLLFRDRVYLHTDKLVDLVRRAVPLGLTSDSDPRHDELKKLQKKKDEIDLLAHKQVRRFLWSGLGFFVMQIGLFFRLTFWEFSWDVMEPVAFFTTTAGILVGYGYFLVTSKDPTYQDLMKRLFLSRQRKLFQKEHFDIEKFTELQRYCKPPFERQAGVMGVDNTDQHFLGR</sequence>
<comment type="similarity">
    <text evidence="2">Belongs to the MCU (TC 1.A.77) family.</text>
</comment>
<keyword evidence="9 15" id="KW-1133">Transmembrane helix</keyword>
<dbReference type="InterPro" id="IPR006769">
    <property type="entry name" value="MCU_C"/>
</dbReference>
<evidence type="ECO:0000313" key="17">
    <source>
        <dbReference type="EMBL" id="KAG0490546.1"/>
    </source>
</evidence>
<dbReference type="InterPro" id="IPR039055">
    <property type="entry name" value="MCU_fam"/>
</dbReference>
<keyword evidence="12 15" id="KW-0472">Membrane</keyword>
<feature type="transmembrane region" description="Helical" evidence="15">
    <location>
        <begin position="172"/>
        <end position="190"/>
    </location>
</feature>
<feature type="transmembrane region" description="Helical" evidence="15">
    <location>
        <begin position="141"/>
        <end position="160"/>
    </location>
</feature>
<dbReference type="GO" id="GO:0051560">
    <property type="term" value="P:mitochondrial calcium ion homeostasis"/>
    <property type="evidence" value="ECO:0007669"/>
    <property type="project" value="InterPro"/>
</dbReference>
<evidence type="ECO:0000256" key="9">
    <source>
        <dbReference type="ARBA" id="ARBA00022989"/>
    </source>
</evidence>
<feature type="domain" description="Calcium uniporter protein C-terminal" evidence="16">
    <location>
        <begin position="68"/>
        <end position="226"/>
    </location>
</feature>
<gene>
    <name evidence="17" type="ORF">HPP92_007409</name>
</gene>
<comment type="catalytic activity">
    <reaction evidence="14">
        <text>Ca(2+)(in) = Ca(2+)(out)</text>
        <dbReference type="Rhea" id="RHEA:29671"/>
        <dbReference type="ChEBI" id="CHEBI:29108"/>
    </reaction>
</comment>
<reference evidence="17 18" key="1">
    <citation type="journal article" date="2020" name="Nat. Food">
        <title>A phased Vanilla planifolia genome enables genetic improvement of flavour and production.</title>
        <authorList>
            <person name="Hasing T."/>
            <person name="Tang H."/>
            <person name="Brym M."/>
            <person name="Khazi F."/>
            <person name="Huang T."/>
            <person name="Chambers A.H."/>
        </authorList>
    </citation>
    <scope>NUCLEOTIDE SEQUENCE [LARGE SCALE GENOMIC DNA]</scope>
    <source>
        <tissue evidence="17">Leaf</tissue>
    </source>
</reference>
<keyword evidence="5" id="KW-0107">Calcium channel</keyword>
<evidence type="ECO:0000256" key="3">
    <source>
        <dbReference type="ARBA" id="ARBA00022448"/>
    </source>
</evidence>
<dbReference type="Proteomes" id="UP000639772">
    <property type="component" value="Chromosome 3"/>
</dbReference>
<dbReference type="GO" id="GO:0036444">
    <property type="term" value="P:calcium import into the mitochondrion"/>
    <property type="evidence" value="ECO:0007669"/>
    <property type="project" value="TreeGrafter"/>
</dbReference>
<evidence type="ECO:0000256" key="1">
    <source>
        <dbReference type="ARBA" id="ARBA00004448"/>
    </source>
</evidence>
<name>A0A835RKD9_VANPL</name>
<evidence type="ECO:0000256" key="15">
    <source>
        <dbReference type="SAM" id="Phobius"/>
    </source>
</evidence>
<evidence type="ECO:0000256" key="8">
    <source>
        <dbReference type="ARBA" id="ARBA00022837"/>
    </source>
</evidence>
<dbReference type="PANTHER" id="PTHR13462:SF10">
    <property type="entry name" value="CALCIUM UNIPORTER PROTEIN, MITOCHONDRIAL"/>
    <property type="match status" value="1"/>
</dbReference>
<comment type="subcellular location">
    <subcellularLocation>
        <location evidence="1">Mitochondrion inner membrane</location>
        <topology evidence="1">Multi-pass membrane protein</topology>
    </subcellularLocation>
</comment>
<keyword evidence="10" id="KW-0406">Ion transport</keyword>
<evidence type="ECO:0000256" key="12">
    <source>
        <dbReference type="ARBA" id="ARBA00023136"/>
    </source>
</evidence>
<protein>
    <recommendedName>
        <fullName evidence="16">Calcium uniporter protein C-terminal domain-containing protein</fullName>
    </recommendedName>
</protein>
<keyword evidence="13" id="KW-0407">Ion channel</keyword>
<evidence type="ECO:0000256" key="6">
    <source>
        <dbReference type="ARBA" id="ARBA00022692"/>
    </source>
</evidence>
<evidence type="ECO:0000256" key="10">
    <source>
        <dbReference type="ARBA" id="ARBA00023065"/>
    </source>
</evidence>